<evidence type="ECO:0000313" key="6">
    <source>
        <dbReference type="EMBL" id="AZN38241.1"/>
    </source>
</evidence>
<sequence length="266" mass="29114">MLTRNSGKAWDTHFLPRLSRKQVAELDKEDAIVVLPIGAVEQHGPHLPTYTDTLINESFLTYGFEALPDEAPVWLLPPLPYGKSTEHLGHPGTISLSAATLMAVLMDIAKSLQLSGFRKLVFYNTHGGNVDLLNLMGRDIRKETGLIVYQLHVNATADPVALQYREPSLDIHGGEVETSLVLAARKHWVNMNAAPDETPNLPSSMQLQFRSKAFAWLMSDISKSGIAGNAKLADAEYGELLLRRGGLAMAGALLELASFEMSSLKK</sequence>
<dbReference type="GO" id="GO:0016811">
    <property type="term" value="F:hydrolase activity, acting on carbon-nitrogen (but not peptide) bonds, in linear amides"/>
    <property type="evidence" value="ECO:0007669"/>
    <property type="project" value="TreeGrafter"/>
</dbReference>
<dbReference type="AlphaFoldDB" id="A0A3Q8X2I9"/>
<dbReference type="GO" id="GO:0009231">
    <property type="term" value="P:riboflavin biosynthetic process"/>
    <property type="evidence" value="ECO:0007669"/>
    <property type="project" value="TreeGrafter"/>
</dbReference>
<dbReference type="InterPro" id="IPR024087">
    <property type="entry name" value="Creatininase-like_sf"/>
</dbReference>
<evidence type="ECO:0000256" key="2">
    <source>
        <dbReference type="ARBA" id="ARBA00022723"/>
    </source>
</evidence>
<keyword evidence="3" id="KW-0378">Hydrolase</keyword>
<dbReference type="RefSeq" id="WP_126011194.1">
    <property type="nucleotide sequence ID" value="NZ_CP034437.1"/>
</dbReference>
<keyword evidence="7" id="KW-1185">Reference proteome</keyword>
<gene>
    <name evidence="6" type="ORF">EJC50_00040</name>
</gene>
<evidence type="ECO:0000256" key="5">
    <source>
        <dbReference type="ARBA" id="ARBA00024029"/>
    </source>
</evidence>
<dbReference type="Proteomes" id="UP000272528">
    <property type="component" value="Chromosome"/>
</dbReference>
<comment type="cofactor">
    <cofactor evidence="1">
        <name>Zn(2+)</name>
        <dbReference type="ChEBI" id="CHEBI:29105"/>
    </cofactor>
</comment>
<dbReference type="InterPro" id="IPR003785">
    <property type="entry name" value="Creatininase/forma_Hydrolase"/>
</dbReference>
<dbReference type="PANTHER" id="PTHR35005">
    <property type="entry name" value="3-DEHYDRO-SCYLLO-INOSOSE HYDROLASE"/>
    <property type="match status" value="1"/>
</dbReference>
<evidence type="ECO:0000256" key="4">
    <source>
        <dbReference type="ARBA" id="ARBA00022833"/>
    </source>
</evidence>
<protein>
    <submittedName>
        <fullName evidence="6">Creatininase family protein</fullName>
    </submittedName>
</protein>
<reference evidence="7" key="1">
    <citation type="submission" date="2018-12" db="EMBL/GenBank/DDBJ databases">
        <title>Genome sequence of Peanibacillus sp.</title>
        <authorList>
            <person name="Subramani G."/>
            <person name="Srinivasan S."/>
            <person name="Kim M.K."/>
        </authorList>
    </citation>
    <scope>NUCLEOTIDE SEQUENCE [LARGE SCALE GENOMIC DNA]</scope>
    <source>
        <strain evidence="7">18JY67-1</strain>
    </source>
</reference>
<proteinExistence type="inferred from homology"/>
<dbReference type="GO" id="GO:0046872">
    <property type="term" value="F:metal ion binding"/>
    <property type="evidence" value="ECO:0007669"/>
    <property type="project" value="UniProtKB-KW"/>
</dbReference>
<comment type="similarity">
    <text evidence="5">Belongs to the creatininase superfamily.</text>
</comment>
<evidence type="ECO:0000256" key="1">
    <source>
        <dbReference type="ARBA" id="ARBA00001947"/>
    </source>
</evidence>
<organism evidence="6 7">
    <name type="scientific">Paenibacillus albus</name>
    <dbReference type="NCBI Taxonomy" id="2495582"/>
    <lineage>
        <taxon>Bacteria</taxon>
        <taxon>Bacillati</taxon>
        <taxon>Bacillota</taxon>
        <taxon>Bacilli</taxon>
        <taxon>Bacillales</taxon>
        <taxon>Paenibacillaceae</taxon>
        <taxon>Paenibacillus</taxon>
    </lineage>
</organism>
<keyword evidence="2" id="KW-0479">Metal-binding</keyword>
<dbReference type="Pfam" id="PF02633">
    <property type="entry name" value="Creatininase"/>
    <property type="match status" value="1"/>
</dbReference>
<dbReference type="OrthoDB" id="9801445at2"/>
<dbReference type="PANTHER" id="PTHR35005:SF1">
    <property type="entry name" value="2-AMINO-5-FORMYLAMINO-6-RIBOSYLAMINOPYRIMIDIN-4(3H)-ONE 5'-MONOPHOSPHATE DEFORMYLASE"/>
    <property type="match status" value="1"/>
</dbReference>
<dbReference type="SUPFAM" id="SSF102215">
    <property type="entry name" value="Creatininase"/>
    <property type="match status" value="1"/>
</dbReference>
<name>A0A3Q8X2I9_9BACL</name>
<accession>A0A3Q8X2I9</accession>
<evidence type="ECO:0000256" key="3">
    <source>
        <dbReference type="ARBA" id="ARBA00022801"/>
    </source>
</evidence>
<dbReference type="KEGG" id="palb:EJC50_00040"/>
<keyword evidence="4" id="KW-0862">Zinc</keyword>
<evidence type="ECO:0000313" key="7">
    <source>
        <dbReference type="Proteomes" id="UP000272528"/>
    </source>
</evidence>
<dbReference type="Gene3D" id="3.40.50.10310">
    <property type="entry name" value="Creatininase"/>
    <property type="match status" value="1"/>
</dbReference>
<dbReference type="EMBL" id="CP034437">
    <property type="protein sequence ID" value="AZN38241.1"/>
    <property type="molecule type" value="Genomic_DNA"/>
</dbReference>